<evidence type="ECO:0000313" key="2">
    <source>
        <dbReference type="EMBL" id="SDK71462.1"/>
    </source>
</evidence>
<evidence type="ECO:0000313" key="3">
    <source>
        <dbReference type="Proteomes" id="UP000199433"/>
    </source>
</evidence>
<keyword evidence="1" id="KW-0812">Transmembrane</keyword>
<sequence length="70" mass="7823">MANILPNNSEKNEFYSSIDHFIKQFTVGTLLNRSNIKKEEGVSVTAIVTFLFTVAFHGGKSMNQLVNDSE</sequence>
<accession>A0A1G9E5S1</accession>
<evidence type="ECO:0000256" key="1">
    <source>
        <dbReference type="SAM" id="Phobius"/>
    </source>
</evidence>
<feature type="non-terminal residue" evidence="2">
    <location>
        <position position="70"/>
    </location>
</feature>
<proteinExistence type="predicted"/>
<gene>
    <name evidence="2" type="ORF">SAMN04488098_105413</name>
</gene>
<dbReference type="Proteomes" id="UP000199433">
    <property type="component" value="Unassembled WGS sequence"/>
</dbReference>
<reference evidence="3" key="1">
    <citation type="submission" date="2016-10" db="EMBL/GenBank/DDBJ databases">
        <authorList>
            <person name="Varghese N."/>
            <person name="Submissions S."/>
        </authorList>
    </citation>
    <scope>NUCLEOTIDE SEQUENCE [LARGE SCALE GENOMIC DNA]</scope>
    <source>
        <strain evidence="3">DSM 19181</strain>
    </source>
</reference>
<keyword evidence="1" id="KW-1133">Transmembrane helix</keyword>
<organism evidence="2 3">
    <name type="scientific">Alkalibacterium thalassium</name>
    <dbReference type="NCBI Taxonomy" id="426701"/>
    <lineage>
        <taxon>Bacteria</taxon>
        <taxon>Bacillati</taxon>
        <taxon>Bacillota</taxon>
        <taxon>Bacilli</taxon>
        <taxon>Lactobacillales</taxon>
        <taxon>Carnobacteriaceae</taxon>
        <taxon>Alkalibacterium</taxon>
    </lineage>
</organism>
<dbReference type="AlphaFoldDB" id="A0A1G9E5S1"/>
<keyword evidence="3" id="KW-1185">Reference proteome</keyword>
<dbReference type="EMBL" id="FNFK01000054">
    <property type="protein sequence ID" value="SDK71462.1"/>
    <property type="molecule type" value="Genomic_DNA"/>
</dbReference>
<protein>
    <submittedName>
        <fullName evidence="2">Uncharacterized protein</fullName>
    </submittedName>
</protein>
<keyword evidence="1" id="KW-0472">Membrane</keyword>
<feature type="transmembrane region" description="Helical" evidence="1">
    <location>
        <begin position="41"/>
        <end position="59"/>
    </location>
</feature>
<name>A0A1G9E5S1_9LACT</name>